<evidence type="ECO:0000256" key="15">
    <source>
        <dbReference type="ARBA" id="ARBA00063938"/>
    </source>
</evidence>
<keyword evidence="7 19" id="KW-0547">Nucleotide-binding</keyword>
<dbReference type="PRINTS" id="PR00109">
    <property type="entry name" value="TYRKINASE"/>
</dbReference>
<evidence type="ECO:0000256" key="6">
    <source>
        <dbReference type="ARBA" id="ARBA00022692"/>
    </source>
</evidence>
<evidence type="ECO:0000256" key="4">
    <source>
        <dbReference type="ARBA" id="ARBA00022553"/>
    </source>
</evidence>
<dbReference type="InterPro" id="IPR017441">
    <property type="entry name" value="Protein_kinase_ATP_BS"/>
</dbReference>
<dbReference type="PROSITE" id="PS00107">
    <property type="entry name" value="PROTEIN_KINASE_ATP"/>
    <property type="match status" value="1"/>
</dbReference>
<evidence type="ECO:0000256" key="10">
    <source>
        <dbReference type="ARBA" id="ARBA00022989"/>
    </source>
</evidence>
<feature type="compositionally biased region" description="Basic and acidic residues" evidence="20">
    <location>
        <begin position="1174"/>
        <end position="1186"/>
    </location>
</feature>
<evidence type="ECO:0000256" key="12">
    <source>
        <dbReference type="ARBA" id="ARBA00047899"/>
    </source>
</evidence>
<dbReference type="InterPro" id="IPR000719">
    <property type="entry name" value="Prot_kinase_dom"/>
</dbReference>
<feature type="region of interest" description="Disordered" evidence="20">
    <location>
        <begin position="1296"/>
        <end position="1322"/>
    </location>
</feature>
<keyword evidence="24" id="KW-1185">Reference proteome</keyword>
<feature type="compositionally biased region" description="Polar residues" evidence="20">
    <location>
        <begin position="1190"/>
        <end position="1199"/>
    </location>
</feature>
<comment type="function">
    <text evidence="14">Phosphorylates PPP1C, phosphorylase b and CFTR.</text>
</comment>
<evidence type="ECO:0000256" key="19">
    <source>
        <dbReference type="PROSITE-ProRule" id="PRU10141"/>
    </source>
</evidence>
<feature type="region of interest" description="Disordered" evidence="20">
    <location>
        <begin position="1060"/>
        <end position="1276"/>
    </location>
</feature>
<feature type="compositionally biased region" description="Basic and acidic residues" evidence="20">
    <location>
        <begin position="1215"/>
        <end position="1229"/>
    </location>
</feature>
<evidence type="ECO:0000256" key="17">
    <source>
        <dbReference type="ARBA" id="ARBA00079358"/>
    </source>
</evidence>
<evidence type="ECO:0000256" key="14">
    <source>
        <dbReference type="ARBA" id="ARBA00056664"/>
    </source>
</evidence>
<evidence type="ECO:0000256" key="1">
    <source>
        <dbReference type="ARBA" id="ARBA00004141"/>
    </source>
</evidence>
<keyword evidence="11" id="KW-0472">Membrane</keyword>
<dbReference type="PANTHER" id="PTHR24417:SF8">
    <property type="entry name" value="SERINE_THREONINE-PROTEIN KINASE LMTK2"/>
    <property type="match status" value="1"/>
</dbReference>
<evidence type="ECO:0000256" key="3">
    <source>
        <dbReference type="ARBA" id="ARBA00022527"/>
    </source>
</evidence>
<comment type="catalytic activity">
    <reaction evidence="12">
        <text>L-threonyl-[protein] + ATP = O-phospho-L-threonyl-[protein] + ADP + H(+)</text>
        <dbReference type="Rhea" id="RHEA:46608"/>
        <dbReference type="Rhea" id="RHEA-COMP:11060"/>
        <dbReference type="Rhea" id="RHEA-COMP:11605"/>
        <dbReference type="ChEBI" id="CHEBI:15378"/>
        <dbReference type="ChEBI" id="CHEBI:30013"/>
        <dbReference type="ChEBI" id="CHEBI:30616"/>
        <dbReference type="ChEBI" id="CHEBI:61977"/>
        <dbReference type="ChEBI" id="CHEBI:456216"/>
        <dbReference type="EC" id="2.7.11.1"/>
    </reaction>
</comment>
<dbReference type="FunFam" id="3.30.200.20:FF:000275">
    <property type="entry name" value="Apoptosis associated tyrosine kinase"/>
    <property type="match status" value="1"/>
</dbReference>
<feature type="region of interest" description="Disordered" evidence="20">
    <location>
        <begin position="1367"/>
        <end position="1436"/>
    </location>
</feature>
<comment type="subunit">
    <text evidence="15">Interacts with PPP1C and inhibitor-2.</text>
</comment>
<accession>A0AAW2AZ18</accession>
<dbReference type="InterPro" id="IPR008266">
    <property type="entry name" value="Tyr_kinase_AS"/>
</dbReference>
<dbReference type="Gene3D" id="1.10.510.10">
    <property type="entry name" value="Transferase(Phosphotransferase) domain 1"/>
    <property type="match status" value="1"/>
</dbReference>
<proteinExistence type="predicted"/>
<feature type="domain" description="Protein kinase" evidence="22">
    <location>
        <begin position="133"/>
        <end position="402"/>
    </location>
</feature>
<gene>
    <name evidence="23" type="ORF">ABG768_019942</name>
</gene>
<feature type="compositionally biased region" description="Acidic residues" evidence="20">
    <location>
        <begin position="1239"/>
        <end position="1258"/>
    </location>
</feature>
<organism evidence="23 24">
    <name type="scientific">Culter alburnus</name>
    <name type="common">Topmouth culter</name>
    <dbReference type="NCBI Taxonomy" id="194366"/>
    <lineage>
        <taxon>Eukaryota</taxon>
        <taxon>Metazoa</taxon>
        <taxon>Chordata</taxon>
        <taxon>Craniata</taxon>
        <taxon>Vertebrata</taxon>
        <taxon>Euteleostomi</taxon>
        <taxon>Actinopterygii</taxon>
        <taxon>Neopterygii</taxon>
        <taxon>Teleostei</taxon>
        <taxon>Ostariophysi</taxon>
        <taxon>Cypriniformes</taxon>
        <taxon>Xenocyprididae</taxon>
        <taxon>Xenocypridinae</taxon>
        <taxon>Culter</taxon>
    </lineage>
</organism>
<keyword evidence="6" id="KW-0812">Transmembrane</keyword>
<keyword evidence="8" id="KW-0418">Kinase</keyword>
<feature type="region of interest" description="Disordered" evidence="20">
    <location>
        <begin position="642"/>
        <end position="662"/>
    </location>
</feature>
<dbReference type="PANTHER" id="PTHR24417">
    <property type="entry name" value="SERINE/THREONINE-PROTEIN KINASE LMTK1"/>
    <property type="match status" value="1"/>
</dbReference>
<reference evidence="23 24" key="1">
    <citation type="submission" date="2024-05" db="EMBL/GenBank/DDBJ databases">
        <title>A high-quality chromosomal-level genome assembly of Topmouth culter (Culter alburnus).</title>
        <authorList>
            <person name="Zhao H."/>
        </authorList>
    </citation>
    <scope>NUCLEOTIDE SEQUENCE [LARGE SCALE GENOMIC DNA]</scope>
    <source>
        <strain evidence="23">CATC2023</strain>
        <tissue evidence="23">Muscle</tissue>
    </source>
</reference>
<dbReference type="GO" id="GO:0005524">
    <property type="term" value="F:ATP binding"/>
    <property type="evidence" value="ECO:0007669"/>
    <property type="project" value="UniProtKB-UniRule"/>
</dbReference>
<evidence type="ECO:0000256" key="9">
    <source>
        <dbReference type="ARBA" id="ARBA00022840"/>
    </source>
</evidence>
<evidence type="ECO:0000313" key="24">
    <source>
        <dbReference type="Proteomes" id="UP001479290"/>
    </source>
</evidence>
<dbReference type="SUPFAM" id="SSF56112">
    <property type="entry name" value="Protein kinase-like (PK-like)"/>
    <property type="match status" value="1"/>
</dbReference>
<keyword evidence="10" id="KW-1133">Transmembrane helix</keyword>
<feature type="compositionally biased region" description="Acidic residues" evidence="20">
    <location>
        <begin position="1375"/>
        <end position="1390"/>
    </location>
</feature>
<feature type="binding site" evidence="19">
    <location>
        <position position="164"/>
    </location>
    <ligand>
        <name>ATP</name>
        <dbReference type="ChEBI" id="CHEBI:30616"/>
    </ligand>
</feature>
<dbReference type="EMBL" id="JAWDJR010000003">
    <property type="protein sequence ID" value="KAK9978176.1"/>
    <property type="molecule type" value="Genomic_DNA"/>
</dbReference>
<feature type="region of interest" description="Disordered" evidence="20">
    <location>
        <begin position="796"/>
        <end position="815"/>
    </location>
</feature>
<keyword evidence="3" id="KW-0723">Serine/threonine-protein kinase</keyword>
<evidence type="ECO:0000256" key="7">
    <source>
        <dbReference type="ARBA" id="ARBA00022741"/>
    </source>
</evidence>
<protein>
    <recommendedName>
        <fullName evidence="16">Serine/threonine-protein kinase LMTK2</fullName>
        <ecNumber evidence="2">2.7.11.1</ecNumber>
    </recommendedName>
    <alternativeName>
        <fullName evidence="17">Brain-enriched kinase</fullName>
    </alternativeName>
    <alternativeName>
        <fullName evidence="18">Lemur tyrosine kinase 2</fullName>
    </alternativeName>
</protein>
<feature type="signal peptide" evidence="21">
    <location>
        <begin position="1"/>
        <end position="19"/>
    </location>
</feature>
<feature type="compositionally biased region" description="Basic and acidic residues" evidence="20">
    <location>
        <begin position="644"/>
        <end position="655"/>
    </location>
</feature>
<sequence length="1473" mass="162355">MEALRAGVCLLGFATLSQAAPVSNTHAEAAGYVDFSLTIPLLLSLAVLVALVVLLLNCASCCKEQEINFKEFDDHFEDEVDFTPPAEDTPSMQSPAEVYTLAVPPVPLPGPPHLQLPRMSDVSSGPHVARHSLSYIQEIGNGWFGKVLLSEIYVDPAVARAVVKELKANASSKEQNEFLQQGDPYRVLQHPNILQCLGQCVEAIPFLLIFEYCELGDLKSYVSQHEWLYRNGELLQLQKMACEIAAGVTHMHKHNFLHSDLALRNCYLTTDLTVKVGDYGIGPTSFKEDYITTEDDQCVALRWLAPELIGELHGGLITSEQTKPSNVWALGVTLWELFESGKQPYPHLSDREVLHHVLKDQQVRLLKPQLDLPYSERWFEVLQFCWLPADKRATAEEVHRLLTYLRMQGQKDVEDDFEQRWSSLKPNPTTRQATVSHSSFPILEQFDDGREPDEVLTVTETSRGLSFEYVWEAAKHDHYDSHNRSALDTTLNYHSMFFPVPRQDIQAHFPDTVAQAEDGRVPETLPVFDAHKASSGNDYFIKLEELDESEIGMGESEGAECTNASEQHQYVVLQDVRLDESSTDADFFHQSIDSKDSYLQDSHIWSSSEHESPYHTNIFSESDVKLEDTHSFREGFMELPEMNLPKRDSDGESNGKEASNSFPKSFLGVGPEAIHLEISDQDTSDVMKLLNTEKLAENFLFLKDNSLMKDKSAFSQPDSKNIQETMSSIIETDVSDSVNLTGGSLKSSVNSTQLKDEFLDLVSPILEDFLSPLKEKETMVPFDILVTGETCSNHLPDTNGSLHSPKSGIYSSSESTSESVEVIVDSPSDSHQSLESATTDTLHMCIDAKPPSLEECFGASTENGQYKGIIDTAVLSFTTSPVVECTEGGLTEGLTSSDSMSDIMELDKKTAKDSPPSEAIDQDQETLLDNHETQDMSSLLVSDSCLDQISQDSLLDDSTLSTLPTIENSAETPDSLDSLDMHRDVVHGQSLENPVNNKLQPPYKAADSGYETENLESPEWNSQAVLRDSPEENEMGSAMEPAALVPPEIVVSEVDSVPDVQVNGGRVDHQQELGEVSLGGNYRDSAYFSDNEELDKKSDEVSGSSTGDASFWLQSNREAGESQGTEAVEEQSVSEISPDSAGPTLESTDGDVQAIRTPELVHTTDEDWSQDKPLTVDDQTHPHAAPEHATSATSTQPSTDVKVHAKLTRTYAGEGTKKKEPDMEGRYLGKLDGSSLEYGTEDGMDADEEDENSDESDDDMRAYRLHSSSSECSEDEVVHPVPVIISDDSSSLNLKSLLKPKSLQTAKTTSEEGSDGNSRRGVSFFDDVTVYLFDQETPTKELGEHTLDPSSQLSDFCSPVSSSNYLNRFTNSESSTDEEGGAFEWDDDFPSPEPNFLSKAASDHSASRSSGTSAASKYLSPPPANRTLEQSWNSPSNYSRFSISPASIASFSLTHLTDSDIEQGGSGEDGEKD</sequence>
<feature type="compositionally biased region" description="Low complexity" evidence="20">
    <location>
        <begin position="1407"/>
        <end position="1416"/>
    </location>
</feature>
<evidence type="ECO:0000256" key="2">
    <source>
        <dbReference type="ARBA" id="ARBA00012513"/>
    </source>
</evidence>
<evidence type="ECO:0000256" key="16">
    <source>
        <dbReference type="ARBA" id="ARBA00071818"/>
    </source>
</evidence>
<dbReference type="GO" id="GO:0016020">
    <property type="term" value="C:membrane"/>
    <property type="evidence" value="ECO:0007669"/>
    <property type="project" value="UniProtKB-SubCell"/>
</dbReference>
<dbReference type="GO" id="GO:0005737">
    <property type="term" value="C:cytoplasm"/>
    <property type="evidence" value="ECO:0007669"/>
    <property type="project" value="UniProtKB-ARBA"/>
</dbReference>
<evidence type="ECO:0000313" key="23">
    <source>
        <dbReference type="EMBL" id="KAK9978176.1"/>
    </source>
</evidence>
<dbReference type="GO" id="GO:0004674">
    <property type="term" value="F:protein serine/threonine kinase activity"/>
    <property type="evidence" value="ECO:0007669"/>
    <property type="project" value="UniProtKB-KW"/>
</dbReference>
<comment type="subcellular location">
    <subcellularLocation>
        <location evidence="1">Membrane</location>
        <topology evidence="1">Multi-pass membrane protein</topology>
    </subcellularLocation>
</comment>
<feature type="chain" id="PRO_5043598440" description="Serine/threonine-protein kinase LMTK2" evidence="21">
    <location>
        <begin position="20"/>
        <end position="1473"/>
    </location>
</feature>
<evidence type="ECO:0000259" key="22">
    <source>
        <dbReference type="PROSITE" id="PS50011"/>
    </source>
</evidence>
<evidence type="ECO:0000256" key="13">
    <source>
        <dbReference type="ARBA" id="ARBA00048679"/>
    </source>
</evidence>
<feature type="compositionally biased region" description="Polar residues" evidence="20">
    <location>
        <begin position="1101"/>
        <end position="1137"/>
    </location>
</feature>
<evidence type="ECO:0000256" key="8">
    <source>
        <dbReference type="ARBA" id="ARBA00022777"/>
    </source>
</evidence>
<comment type="caution">
    <text evidence="23">The sequence shown here is derived from an EMBL/GenBank/DDBJ whole genome shotgun (WGS) entry which is preliminary data.</text>
</comment>
<dbReference type="PROSITE" id="PS50011">
    <property type="entry name" value="PROTEIN_KINASE_DOM"/>
    <property type="match status" value="1"/>
</dbReference>
<dbReference type="GO" id="GO:0012505">
    <property type="term" value="C:endomembrane system"/>
    <property type="evidence" value="ECO:0007669"/>
    <property type="project" value="UniProtKB-ARBA"/>
</dbReference>
<feature type="compositionally biased region" description="Polar residues" evidence="20">
    <location>
        <begin position="1427"/>
        <end position="1436"/>
    </location>
</feature>
<evidence type="ECO:0000256" key="18">
    <source>
        <dbReference type="ARBA" id="ARBA00079456"/>
    </source>
</evidence>
<dbReference type="Gene3D" id="3.30.200.20">
    <property type="entry name" value="Phosphorylase Kinase, domain 1"/>
    <property type="match status" value="1"/>
</dbReference>
<dbReference type="InterPro" id="IPR011009">
    <property type="entry name" value="Kinase-like_dom_sf"/>
</dbReference>
<keyword evidence="9 19" id="KW-0067">ATP-binding</keyword>
<evidence type="ECO:0000256" key="21">
    <source>
        <dbReference type="SAM" id="SignalP"/>
    </source>
</evidence>
<dbReference type="FunFam" id="1.10.510.10:FF:000386">
    <property type="entry name" value="serine/threonine-protein kinase LMTK2 isoform X1"/>
    <property type="match status" value="1"/>
</dbReference>
<keyword evidence="5" id="KW-0808">Transferase</keyword>
<name>A0AAW2AZ18_CULAL</name>
<evidence type="ECO:0000256" key="11">
    <source>
        <dbReference type="ARBA" id="ARBA00023136"/>
    </source>
</evidence>
<dbReference type="Proteomes" id="UP001479290">
    <property type="component" value="Unassembled WGS sequence"/>
</dbReference>
<keyword evidence="21" id="KW-0732">Signal</keyword>
<comment type="catalytic activity">
    <reaction evidence="13">
        <text>L-seryl-[protein] + ATP = O-phospho-L-seryl-[protein] + ADP + H(+)</text>
        <dbReference type="Rhea" id="RHEA:17989"/>
        <dbReference type="Rhea" id="RHEA-COMP:9863"/>
        <dbReference type="Rhea" id="RHEA-COMP:11604"/>
        <dbReference type="ChEBI" id="CHEBI:15378"/>
        <dbReference type="ChEBI" id="CHEBI:29999"/>
        <dbReference type="ChEBI" id="CHEBI:30616"/>
        <dbReference type="ChEBI" id="CHEBI:83421"/>
        <dbReference type="ChEBI" id="CHEBI:456216"/>
        <dbReference type="EC" id="2.7.11.1"/>
    </reaction>
</comment>
<evidence type="ECO:0000256" key="5">
    <source>
        <dbReference type="ARBA" id="ARBA00022679"/>
    </source>
</evidence>
<dbReference type="Pfam" id="PF07714">
    <property type="entry name" value="PK_Tyr_Ser-Thr"/>
    <property type="match status" value="1"/>
</dbReference>
<dbReference type="EC" id="2.7.11.1" evidence="2"/>
<dbReference type="PROSITE" id="PS00109">
    <property type="entry name" value="PROTEIN_KINASE_TYR"/>
    <property type="match status" value="1"/>
</dbReference>
<evidence type="ECO:0000256" key="20">
    <source>
        <dbReference type="SAM" id="MobiDB-lite"/>
    </source>
</evidence>
<keyword evidence="4" id="KW-0597">Phosphoprotein</keyword>
<dbReference type="InterPro" id="IPR001245">
    <property type="entry name" value="Ser-Thr/Tyr_kinase_cat_dom"/>
</dbReference>